<dbReference type="Proteomes" id="UP000078561">
    <property type="component" value="Unassembled WGS sequence"/>
</dbReference>
<dbReference type="CDD" id="cd22191">
    <property type="entry name" value="DPBB_RlpA_EXP_N-like"/>
    <property type="match status" value="1"/>
</dbReference>
<gene>
    <name evidence="4" type="primary">ABSGL_05580.1 scaffold 7186</name>
</gene>
<dbReference type="Gene3D" id="2.40.40.10">
    <property type="entry name" value="RlpA-like domain"/>
    <property type="match status" value="1"/>
</dbReference>
<evidence type="ECO:0000256" key="3">
    <source>
        <dbReference type="SAM" id="SignalP"/>
    </source>
</evidence>
<sequence length="294" mass="32158">MKSLLLITTLAVLAVTGQAELNDMYLHHHPSQAKKLAMAARAGNNQEPQPANTGGRHIGGYDFRKSYDNGGGYGSSFYDDEPRQRSPYRASYDDEADWPRQRSPHRASYDDYDYQPRRANYDDRRGPVVGGNYGNRMAAADDSGVTYNKNGGIDWNHPTLKGSIFVDRGYDDASFDITQNLKMASVVDPGKDYHTGKGTYYDVETHKSTCGIKATNKDLVAAMNSKQFGGKTKDNKKCGQEIEVTGPSGKTVKAKLIDGCDTCAEGDIDLSPAAFETIGSFSHGSISIKWKDAA</sequence>
<keyword evidence="5" id="KW-1185">Reference proteome</keyword>
<keyword evidence="1 3" id="KW-0732">Signal</keyword>
<dbReference type="PANTHER" id="PTHR31836:SF21">
    <property type="entry name" value="EXPANSIN-LIKE PROTEIN 7"/>
    <property type="match status" value="1"/>
</dbReference>
<evidence type="ECO:0008006" key="6">
    <source>
        <dbReference type="Google" id="ProtNLM"/>
    </source>
</evidence>
<dbReference type="InterPro" id="IPR036908">
    <property type="entry name" value="RlpA-like_sf"/>
</dbReference>
<dbReference type="SUPFAM" id="SSF50685">
    <property type="entry name" value="Barwin-like endoglucanases"/>
    <property type="match status" value="1"/>
</dbReference>
<dbReference type="InterPro" id="IPR051477">
    <property type="entry name" value="Expansin_CellWall"/>
</dbReference>
<protein>
    <recommendedName>
        <fullName evidence="6">RlpA-like protein double-psi beta-barrel domain-containing protein</fullName>
    </recommendedName>
</protein>
<feature type="chain" id="PRO_5007843426" description="RlpA-like protein double-psi beta-barrel domain-containing protein" evidence="3">
    <location>
        <begin position="20"/>
        <end position="294"/>
    </location>
</feature>
<dbReference type="InParanoid" id="A0A163JK45"/>
<dbReference type="STRING" id="4829.A0A163JK45"/>
<name>A0A163JK45_ABSGL</name>
<accession>A0A163JK45</accession>
<evidence type="ECO:0000313" key="5">
    <source>
        <dbReference type="Proteomes" id="UP000078561"/>
    </source>
</evidence>
<dbReference type="AlphaFoldDB" id="A0A163JK45"/>
<dbReference type="OrthoDB" id="406505at2759"/>
<reference evidence="4" key="1">
    <citation type="submission" date="2016-04" db="EMBL/GenBank/DDBJ databases">
        <authorList>
            <person name="Evans L.H."/>
            <person name="Alamgir A."/>
            <person name="Owens N."/>
            <person name="Weber N.D."/>
            <person name="Virtaneva K."/>
            <person name="Barbian K."/>
            <person name="Babar A."/>
            <person name="Rosenke K."/>
        </authorList>
    </citation>
    <scope>NUCLEOTIDE SEQUENCE [LARGE SCALE GENOMIC DNA]</scope>
    <source>
        <strain evidence="4">CBS 101.48</strain>
    </source>
</reference>
<evidence type="ECO:0000313" key="4">
    <source>
        <dbReference type="EMBL" id="SAL99924.1"/>
    </source>
</evidence>
<dbReference type="PANTHER" id="PTHR31836">
    <property type="match status" value="1"/>
</dbReference>
<feature type="region of interest" description="Disordered" evidence="2">
    <location>
        <begin position="37"/>
        <end position="128"/>
    </location>
</feature>
<organism evidence="4">
    <name type="scientific">Absidia glauca</name>
    <name type="common">Pin mould</name>
    <dbReference type="NCBI Taxonomy" id="4829"/>
    <lineage>
        <taxon>Eukaryota</taxon>
        <taxon>Fungi</taxon>
        <taxon>Fungi incertae sedis</taxon>
        <taxon>Mucoromycota</taxon>
        <taxon>Mucoromycotina</taxon>
        <taxon>Mucoromycetes</taxon>
        <taxon>Mucorales</taxon>
        <taxon>Cunninghamellaceae</taxon>
        <taxon>Absidia</taxon>
    </lineage>
</organism>
<evidence type="ECO:0000256" key="2">
    <source>
        <dbReference type="SAM" id="MobiDB-lite"/>
    </source>
</evidence>
<feature type="signal peptide" evidence="3">
    <location>
        <begin position="1"/>
        <end position="19"/>
    </location>
</feature>
<feature type="compositionally biased region" description="Polar residues" evidence="2">
    <location>
        <begin position="43"/>
        <end position="52"/>
    </location>
</feature>
<feature type="compositionally biased region" description="Basic and acidic residues" evidence="2">
    <location>
        <begin position="114"/>
        <end position="126"/>
    </location>
</feature>
<evidence type="ECO:0000256" key="1">
    <source>
        <dbReference type="ARBA" id="ARBA00022729"/>
    </source>
</evidence>
<dbReference type="EMBL" id="LT553041">
    <property type="protein sequence ID" value="SAL99924.1"/>
    <property type="molecule type" value="Genomic_DNA"/>
</dbReference>
<proteinExistence type="predicted"/>